<dbReference type="CDD" id="cd01081">
    <property type="entry name" value="Aldose_epim"/>
    <property type="match status" value="1"/>
</dbReference>
<evidence type="ECO:0000313" key="4">
    <source>
        <dbReference type="EMBL" id="RXG26598.1"/>
    </source>
</evidence>
<comment type="caution">
    <text evidence="4">The sequence shown here is derived from an EMBL/GenBank/DDBJ whole genome shotgun (WGS) entry which is preliminary data.</text>
</comment>
<sequence length="258" mass="29632">MTQLQLNNQAVSIDKGQLSSYKKDDHEYIHQVGSPGWGKSDDEMFPVIGPTDEAHFKVQTPKGEAILDQHGLLRELTYKLTSSTETTAVFEKTYKAETKVKNSKFPKKSTEKWLSWPYDFVFKKQFTLSENELKIEFIISGEKGMPFMLGYHPAFKLHTKTPVVQNEKREISLEEIMAVGSRAFQVPDCSEISLRDDKNITLKSEGFGNFMLWTEVTNMLCIEPISFYPYAVKQEKLHEGFQTLNNGEVRFTVKLKLN</sequence>
<dbReference type="GO" id="GO:0005975">
    <property type="term" value="P:carbohydrate metabolic process"/>
    <property type="evidence" value="ECO:0007669"/>
    <property type="project" value="InterPro"/>
</dbReference>
<dbReference type="SUPFAM" id="SSF74650">
    <property type="entry name" value="Galactose mutarotase-like"/>
    <property type="match status" value="1"/>
</dbReference>
<name>A0A4Q0PJ05_9FLAO</name>
<dbReference type="InterPro" id="IPR008183">
    <property type="entry name" value="Aldose_1/G6P_1-epimerase"/>
</dbReference>
<dbReference type="EMBL" id="QOVK01000001">
    <property type="protein sequence ID" value="RXG26598.1"/>
    <property type="molecule type" value="Genomic_DNA"/>
</dbReference>
<dbReference type="Proteomes" id="UP000289859">
    <property type="component" value="Unassembled WGS sequence"/>
</dbReference>
<dbReference type="InterPro" id="IPR011013">
    <property type="entry name" value="Gal_mutarotase_sf_dom"/>
</dbReference>
<evidence type="ECO:0000256" key="3">
    <source>
        <dbReference type="ARBA" id="ARBA00022837"/>
    </source>
</evidence>
<dbReference type="GO" id="GO:0016853">
    <property type="term" value="F:isomerase activity"/>
    <property type="evidence" value="ECO:0007669"/>
    <property type="project" value="InterPro"/>
</dbReference>
<dbReference type="AlphaFoldDB" id="A0A4Q0PJ05"/>
<comment type="cofactor">
    <cofactor evidence="1">
        <name>Ca(2+)</name>
        <dbReference type="ChEBI" id="CHEBI:29108"/>
    </cofactor>
</comment>
<dbReference type="Pfam" id="PF01263">
    <property type="entry name" value="Aldose_epim"/>
    <property type="match status" value="1"/>
</dbReference>
<evidence type="ECO:0000256" key="2">
    <source>
        <dbReference type="ARBA" id="ARBA00011245"/>
    </source>
</evidence>
<gene>
    <name evidence="4" type="ORF">DSM02_598</name>
</gene>
<keyword evidence="5" id="KW-1185">Reference proteome</keyword>
<reference evidence="4 5" key="1">
    <citation type="submission" date="2018-07" db="EMBL/GenBank/DDBJ databases">
        <title>Leeuwenhoekiella genomics.</title>
        <authorList>
            <person name="Tahon G."/>
            <person name="Willems A."/>
        </authorList>
    </citation>
    <scope>NUCLEOTIDE SEQUENCE [LARGE SCALE GENOMIC DNA]</scope>
    <source>
        <strain evidence="4 5">LMG 29608</strain>
    </source>
</reference>
<dbReference type="OrthoDB" id="9795355at2"/>
<keyword evidence="3" id="KW-0106">Calcium</keyword>
<organism evidence="4 5">
    <name type="scientific">Leeuwenhoekiella polynyae</name>
    <dbReference type="NCBI Taxonomy" id="1550906"/>
    <lineage>
        <taxon>Bacteria</taxon>
        <taxon>Pseudomonadati</taxon>
        <taxon>Bacteroidota</taxon>
        <taxon>Flavobacteriia</taxon>
        <taxon>Flavobacteriales</taxon>
        <taxon>Flavobacteriaceae</taxon>
        <taxon>Leeuwenhoekiella</taxon>
    </lineage>
</organism>
<protein>
    <submittedName>
        <fullName evidence="4">Aldose 1-epimerase</fullName>
    </submittedName>
</protein>
<dbReference type="Gene3D" id="2.70.98.10">
    <property type="match status" value="1"/>
</dbReference>
<accession>A0A4Q0PJ05</accession>
<dbReference type="GO" id="GO:0030246">
    <property type="term" value="F:carbohydrate binding"/>
    <property type="evidence" value="ECO:0007669"/>
    <property type="project" value="InterPro"/>
</dbReference>
<proteinExistence type="predicted"/>
<evidence type="ECO:0000256" key="1">
    <source>
        <dbReference type="ARBA" id="ARBA00001913"/>
    </source>
</evidence>
<comment type="subunit">
    <text evidence="2">Monomer.</text>
</comment>
<dbReference type="RefSeq" id="WP_128764231.1">
    <property type="nucleotide sequence ID" value="NZ_JBHUOO010000005.1"/>
</dbReference>
<dbReference type="InterPro" id="IPR014718">
    <property type="entry name" value="GH-type_carb-bd"/>
</dbReference>
<evidence type="ECO:0000313" key="5">
    <source>
        <dbReference type="Proteomes" id="UP000289859"/>
    </source>
</evidence>